<organism evidence="5 6">
    <name type="scientific">Felis catus</name>
    <name type="common">Cat</name>
    <name type="synonym">Felis silvestris catus</name>
    <dbReference type="NCBI Taxonomy" id="9685"/>
    <lineage>
        <taxon>Eukaryota</taxon>
        <taxon>Metazoa</taxon>
        <taxon>Chordata</taxon>
        <taxon>Craniata</taxon>
        <taxon>Vertebrata</taxon>
        <taxon>Euteleostomi</taxon>
        <taxon>Mammalia</taxon>
        <taxon>Eutheria</taxon>
        <taxon>Laurasiatheria</taxon>
        <taxon>Carnivora</taxon>
        <taxon>Feliformia</taxon>
        <taxon>Felidae</taxon>
        <taxon>Felinae</taxon>
        <taxon>Felis</taxon>
    </lineage>
</organism>
<reference evidence="5" key="3">
    <citation type="submission" date="2025-09" db="UniProtKB">
        <authorList>
            <consortium name="Ensembl"/>
        </authorList>
    </citation>
    <scope>IDENTIFICATION</scope>
    <source>
        <strain evidence="5">breed Abyssinian</strain>
    </source>
</reference>
<dbReference type="PANTHER" id="PTHR14455">
    <property type="entry name" value="ASKOPOS"/>
    <property type="match status" value="1"/>
</dbReference>
<evidence type="ECO:0000256" key="1">
    <source>
        <dbReference type="ARBA" id="ARBA00004123"/>
    </source>
</evidence>
<feature type="compositionally biased region" description="Basic and acidic residues" evidence="4">
    <location>
        <begin position="208"/>
        <end position="226"/>
    </location>
</feature>
<reference evidence="5 6" key="1">
    <citation type="submission" date="2021-02" db="EMBL/GenBank/DDBJ databases">
        <title>Safari Cat Assemblies.</title>
        <authorList>
            <person name="Bredemeyer K.R."/>
            <person name="Murphy W.J."/>
        </authorList>
    </citation>
    <scope>NUCLEOTIDE SEQUENCE [LARGE SCALE GENOMIC DNA]</scope>
</reference>
<dbReference type="Proteomes" id="UP000823872">
    <property type="component" value="Chromosome C1"/>
</dbReference>
<feature type="compositionally biased region" description="Polar residues" evidence="4">
    <location>
        <begin position="255"/>
        <end position="266"/>
    </location>
</feature>
<keyword evidence="3" id="KW-0539">Nucleus</keyword>
<dbReference type="PANTHER" id="PTHR14455:SF0">
    <property type="entry name" value="S100P-BINDING PROTEIN"/>
    <property type="match status" value="1"/>
</dbReference>
<accession>A0ABI8AN81</accession>
<name>A0ABI8AN81_FELCA</name>
<feature type="compositionally biased region" description="Polar residues" evidence="4">
    <location>
        <begin position="229"/>
        <end position="247"/>
    </location>
</feature>
<keyword evidence="6" id="KW-1185">Reference proteome</keyword>
<protein>
    <recommendedName>
        <fullName evidence="2">S100P-binding protein</fullName>
    </recommendedName>
</protein>
<evidence type="ECO:0000313" key="5">
    <source>
        <dbReference type="Ensembl" id="ENSFCTP00005060676.1"/>
    </source>
</evidence>
<comment type="subcellular location">
    <subcellularLocation>
        <location evidence="1">Nucleus</location>
    </subcellularLocation>
</comment>
<feature type="region of interest" description="Disordered" evidence="4">
    <location>
        <begin position="208"/>
        <end position="275"/>
    </location>
</feature>
<evidence type="ECO:0000256" key="4">
    <source>
        <dbReference type="SAM" id="MobiDB-lite"/>
    </source>
</evidence>
<dbReference type="GeneTree" id="ENSGT00390000007209"/>
<evidence type="ECO:0000256" key="2">
    <source>
        <dbReference type="ARBA" id="ARBA00020595"/>
    </source>
</evidence>
<evidence type="ECO:0000313" key="6">
    <source>
        <dbReference type="Proteomes" id="UP000823872"/>
    </source>
</evidence>
<proteinExistence type="predicted"/>
<sequence length="456" mass="50455">MPLTLLRKREAVGSPARRRAPSVSLPSGGGRMGVLDMTCSLVPSEQSSGTSLLPKDNAPFSWGSSDEDGLDDSLLDLSEGEEDDGHFSFTEEDIQELLKDDDLPNEHFSWGGGLLKDDSSHVEKGGKGDQILFDTSQEKNSSYTLGPVAETPGLLKLPQLSTSVGHGPTPTKPLNRHFALEKNLVKVTVAPFNPTVCDAVLDKDKTDLSKDLEKPSSLGEEMREDGLSPNESKLCTESEGISPNNSAWDMPPLSSPDSNFQQTVSDKNMPDSKKPTPVFSQILDNSETPHLGSSWKNGSHKSNCEMTFPVVSSSSNKDVLDKDSGKLKVNERRLGKVIPVLQAKRRTNVPTFSQSDLEKQKQSYLKEVIAHIEHPKDTNQGALGELCALMGQVHHVPNPKWQHPSDLTMRNYARFRQKPLQRYSLTQWVDRNMRSHHRFQRLPDFPPSPLVSPHQQ</sequence>
<gene>
    <name evidence="5" type="primary">DUSP6</name>
</gene>
<feature type="region of interest" description="Disordered" evidence="4">
    <location>
        <begin position="1"/>
        <end position="31"/>
    </location>
</feature>
<dbReference type="Pfam" id="PF15427">
    <property type="entry name" value="S100PBPR"/>
    <property type="match status" value="1"/>
</dbReference>
<dbReference type="InterPro" id="IPR026097">
    <property type="entry name" value="S100PBP"/>
</dbReference>
<reference evidence="5" key="2">
    <citation type="submission" date="2025-08" db="UniProtKB">
        <authorList>
            <consortium name="Ensembl"/>
        </authorList>
    </citation>
    <scope>IDENTIFICATION</scope>
    <source>
        <strain evidence="5">breed Abyssinian</strain>
    </source>
</reference>
<dbReference type="Ensembl" id="ENSFCTT00005090619.1">
    <property type="protein sequence ID" value="ENSFCTP00005060676.1"/>
    <property type="gene ID" value="ENSFCTG00005032822.1"/>
</dbReference>
<feature type="region of interest" description="Disordered" evidence="4">
    <location>
        <begin position="43"/>
        <end position="73"/>
    </location>
</feature>
<evidence type="ECO:0000256" key="3">
    <source>
        <dbReference type="ARBA" id="ARBA00023242"/>
    </source>
</evidence>